<evidence type="ECO:0000259" key="10">
    <source>
        <dbReference type="PROSITE" id="PS50171"/>
    </source>
</evidence>
<comment type="subcellular location">
    <subcellularLocation>
        <location evidence="1 8">Nucleus</location>
    </subcellularLocation>
</comment>
<dbReference type="PROSITE" id="PS50171">
    <property type="entry name" value="ZF_MATRIN"/>
    <property type="match status" value="1"/>
</dbReference>
<dbReference type="Pfam" id="PF06220">
    <property type="entry name" value="zf-U1"/>
    <property type="match status" value="1"/>
</dbReference>
<keyword evidence="3 8" id="KW-0863">Zinc-finger</keyword>
<dbReference type="InterPro" id="IPR003604">
    <property type="entry name" value="Matrin/U1-like-C_Znf_C2H2"/>
</dbReference>
<name>A0A2X0M8M9_9BASI</name>
<feature type="region of interest" description="Disordered" evidence="9">
    <location>
        <begin position="112"/>
        <end position="212"/>
    </location>
</feature>
<dbReference type="HAMAP" id="MF_03153">
    <property type="entry name" value="U1_C"/>
    <property type="match status" value="1"/>
</dbReference>
<evidence type="ECO:0000256" key="8">
    <source>
        <dbReference type="HAMAP-Rule" id="MF_03153"/>
    </source>
</evidence>
<evidence type="ECO:0000256" key="2">
    <source>
        <dbReference type="ARBA" id="ARBA00022723"/>
    </source>
</evidence>
<keyword evidence="6 8" id="KW-0539">Nucleus</keyword>
<comment type="function">
    <text evidence="8">Component of the spliceosomal U1 snRNP, which is essential for recognition of the pre-mRNA 5' splice-site and the subsequent assembly of the spliceosome. U1-C is directly involved in initial 5' splice-site recognition for both constitutive and regulated alternative splicing. The interaction with the 5' splice-site seems to precede base-pairing between the pre-mRNA and the U1 snRNA. Stimulates commitment or early (E) complex formation by stabilizing the base pairing of the 5' end of the U1 snRNA and the 5' splice-site region.</text>
</comment>
<evidence type="ECO:0000256" key="3">
    <source>
        <dbReference type="ARBA" id="ARBA00022771"/>
    </source>
</evidence>
<proteinExistence type="inferred from homology"/>
<sequence length="222" mass="23209">MVRVLTTPSVLPLHADYCDYCDVFLTHDSSSVRKAHNSGRNHLTNVRDYYACKYWALVADSMLSVANLRCGVSVLTALGSDKAQDMIDQIARKYEGGPGGVARVLPMAPGMMGNMNGPPQSYGAPPPPMRGPGGYQNQGPPQGYQGGYQGGPPPPQFSGPPPGFQPPPGMQPPPNFFPPTSGASASAAPTTFDAPPLPTPNGGGAPLVNGLNPERARMLGLL</sequence>
<comment type="subunit">
    <text evidence="8">U1 snRNP is composed of the 7 core Sm proteins B/B', D1, D2, D3, E, F and G that assemble in a heptameric protein ring on the Sm site of the small nuclear RNA to form the core snRNP, and at least 3 U1 snRNP-specific proteins U1-70K, U1-A and U1-C. U1-C interacts with U1 snRNA and the 5' splice-site region of the pre-mRNA.</text>
</comment>
<dbReference type="EMBL" id="FMWP01000016">
    <property type="protein sequence ID" value="SCZ91743.1"/>
    <property type="molecule type" value="Genomic_DNA"/>
</dbReference>
<dbReference type="GO" id="GO:0003729">
    <property type="term" value="F:mRNA binding"/>
    <property type="evidence" value="ECO:0007669"/>
    <property type="project" value="UniProtKB-UniRule"/>
</dbReference>
<dbReference type="InterPro" id="IPR036236">
    <property type="entry name" value="Znf_C2H2_sf"/>
</dbReference>
<dbReference type="GO" id="GO:0000387">
    <property type="term" value="P:spliceosomal snRNP assembly"/>
    <property type="evidence" value="ECO:0007669"/>
    <property type="project" value="UniProtKB-UniRule"/>
</dbReference>
<dbReference type="SUPFAM" id="SSF57667">
    <property type="entry name" value="beta-beta-alpha zinc fingers"/>
    <property type="match status" value="1"/>
</dbReference>
<dbReference type="GO" id="GO:0008270">
    <property type="term" value="F:zinc ion binding"/>
    <property type="evidence" value="ECO:0007669"/>
    <property type="project" value="UniProtKB-UniRule"/>
</dbReference>
<dbReference type="InterPro" id="IPR013085">
    <property type="entry name" value="U1-CZ_Znf_C2H2"/>
</dbReference>
<feature type="domain" description="Matrin-type" evidence="10">
    <location>
        <begin position="16"/>
        <end position="48"/>
    </location>
</feature>
<keyword evidence="7 8" id="KW-0687">Ribonucleoprotein</keyword>
<evidence type="ECO:0000256" key="4">
    <source>
        <dbReference type="ARBA" id="ARBA00022833"/>
    </source>
</evidence>
<reference evidence="12" key="1">
    <citation type="submission" date="2016-10" db="EMBL/GenBank/DDBJ databases">
        <authorList>
            <person name="Jeantristanb JTB J.-T."/>
            <person name="Ricardo R."/>
        </authorList>
    </citation>
    <scope>NUCLEOTIDE SEQUENCE [LARGE SCALE GENOMIC DNA]</scope>
</reference>
<dbReference type="GO" id="GO:0030627">
    <property type="term" value="F:pre-mRNA 5'-splice site binding"/>
    <property type="evidence" value="ECO:0007669"/>
    <property type="project" value="InterPro"/>
</dbReference>
<keyword evidence="12" id="KW-1185">Reference proteome</keyword>
<accession>A0A2X0M8M9</accession>
<evidence type="ECO:0000256" key="9">
    <source>
        <dbReference type="SAM" id="MobiDB-lite"/>
    </source>
</evidence>
<keyword evidence="5 8" id="KW-0694">RNA-binding</keyword>
<dbReference type="InterPro" id="IPR017340">
    <property type="entry name" value="U1_snRNP-C"/>
</dbReference>
<evidence type="ECO:0000313" key="11">
    <source>
        <dbReference type="EMBL" id="SCZ91743.1"/>
    </source>
</evidence>
<dbReference type="InterPro" id="IPR000690">
    <property type="entry name" value="Matrin/U1-C_Znf_C2H2"/>
</dbReference>
<dbReference type="Gene3D" id="3.30.160.60">
    <property type="entry name" value="Classic Zinc Finger"/>
    <property type="match status" value="1"/>
</dbReference>
<dbReference type="PANTHER" id="PTHR31148:SF1">
    <property type="entry name" value="U1 SMALL NUCLEAR RIBONUCLEOPROTEIN C"/>
    <property type="match status" value="1"/>
</dbReference>
<keyword evidence="2 8" id="KW-0479">Metal-binding</keyword>
<dbReference type="PANTHER" id="PTHR31148">
    <property type="entry name" value="U1 SMALL NUCLEAR RIBONUCLEOPROTEIN C"/>
    <property type="match status" value="1"/>
</dbReference>
<protein>
    <recommendedName>
        <fullName evidence="8">U1 small nuclear ribonucleoprotein C</fullName>
        <shortName evidence="8">U1 snRNP C</shortName>
        <shortName evidence="8">U1-C</shortName>
        <shortName evidence="8">U1C</shortName>
    </recommendedName>
</protein>
<dbReference type="GO" id="GO:0030619">
    <property type="term" value="F:U1 snRNA binding"/>
    <property type="evidence" value="ECO:0007669"/>
    <property type="project" value="UniProtKB-UniRule"/>
</dbReference>
<evidence type="ECO:0000313" key="12">
    <source>
        <dbReference type="Proteomes" id="UP000249723"/>
    </source>
</evidence>
<dbReference type="GO" id="GO:0000243">
    <property type="term" value="C:commitment complex"/>
    <property type="evidence" value="ECO:0007669"/>
    <property type="project" value="UniProtKB-UniRule"/>
</dbReference>
<organism evidence="11 12">
    <name type="scientific">Microbotryum saponariae</name>
    <dbReference type="NCBI Taxonomy" id="289078"/>
    <lineage>
        <taxon>Eukaryota</taxon>
        <taxon>Fungi</taxon>
        <taxon>Dikarya</taxon>
        <taxon>Basidiomycota</taxon>
        <taxon>Pucciniomycotina</taxon>
        <taxon>Microbotryomycetes</taxon>
        <taxon>Microbotryales</taxon>
        <taxon>Microbotryaceae</taxon>
        <taxon>Microbotryum</taxon>
    </lineage>
</organism>
<dbReference type="STRING" id="289078.A0A2X0M8M9"/>
<comment type="similarity">
    <text evidence="8">Belongs to the U1 small nuclear ribonucleoprotein C family.</text>
</comment>
<dbReference type="OrthoDB" id="76567at2759"/>
<dbReference type="AlphaFoldDB" id="A0A2X0M8M9"/>
<dbReference type="GO" id="GO:0071004">
    <property type="term" value="C:U2-type prespliceosome"/>
    <property type="evidence" value="ECO:0007669"/>
    <property type="project" value="UniProtKB-UniRule"/>
</dbReference>
<evidence type="ECO:0000256" key="5">
    <source>
        <dbReference type="ARBA" id="ARBA00022884"/>
    </source>
</evidence>
<evidence type="ECO:0000256" key="6">
    <source>
        <dbReference type="ARBA" id="ARBA00023242"/>
    </source>
</evidence>
<dbReference type="GO" id="GO:0005685">
    <property type="term" value="C:U1 snRNP"/>
    <property type="evidence" value="ECO:0007669"/>
    <property type="project" value="UniProtKB-UniRule"/>
</dbReference>
<feature type="compositionally biased region" description="Low complexity" evidence="9">
    <location>
        <begin position="112"/>
        <end position="123"/>
    </location>
</feature>
<dbReference type="SMART" id="SM00451">
    <property type="entry name" value="ZnF_U1"/>
    <property type="match status" value="1"/>
</dbReference>
<gene>
    <name evidence="11" type="ORF">BZ3500_MVSOF-1268-A1-R1_CHR5-1G07644</name>
</gene>
<dbReference type="GO" id="GO:0000395">
    <property type="term" value="P:mRNA 5'-splice site recognition"/>
    <property type="evidence" value="ECO:0007669"/>
    <property type="project" value="UniProtKB-UniRule"/>
</dbReference>
<feature type="compositionally biased region" description="Pro residues" evidence="9">
    <location>
        <begin position="151"/>
        <end position="177"/>
    </location>
</feature>
<evidence type="ECO:0000256" key="1">
    <source>
        <dbReference type="ARBA" id="ARBA00004123"/>
    </source>
</evidence>
<feature type="compositionally biased region" description="Low complexity" evidence="9">
    <location>
        <begin position="178"/>
        <end position="192"/>
    </location>
</feature>
<dbReference type="Proteomes" id="UP000249723">
    <property type="component" value="Unassembled WGS sequence"/>
</dbReference>
<keyword evidence="4 8" id="KW-0862">Zinc</keyword>
<evidence type="ECO:0000256" key="7">
    <source>
        <dbReference type="ARBA" id="ARBA00023274"/>
    </source>
</evidence>